<feature type="transmembrane region" description="Helical" evidence="1">
    <location>
        <begin position="40"/>
        <end position="60"/>
    </location>
</feature>
<gene>
    <name evidence="2" type="ORF">FJT64_026254</name>
</gene>
<evidence type="ECO:0000256" key="1">
    <source>
        <dbReference type="SAM" id="Phobius"/>
    </source>
</evidence>
<accession>A0A6A4W510</accession>
<name>A0A6A4W510_AMPAM</name>
<feature type="transmembrane region" description="Helical" evidence="1">
    <location>
        <begin position="103"/>
        <end position="122"/>
    </location>
</feature>
<keyword evidence="1" id="KW-0472">Membrane</keyword>
<dbReference type="AlphaFoldDB" id="A0A6A4W510"/>
<proteinExistence type="predicted"/>
<organism evidence="2 3">
    <name type="scientific">Amphibalanus amphitrite</name>
    <name type="common">Striped barnacle</name>
    <name type="synonym">Balanus amphitrite</name>
    <dbReference type="NCBI Taxonomy" id="1232801"/>
    <lineage>
        <taxon>Eukaryota</taxon>
        <taxon>Metazoa</taxon>
        <taxon>Ecdysozoa</taxon>
        <taxon>Arthropoda</taxon>
        <taxon>Crustacea</taxon>
        <taxon>Multicrustacea</taxon>
        <taxon>Cirripedia</taxon>
        <taxon>Thoracica</taxon>
        <taxon>Thoracicalcarea</taxon>
        <taxon>Balanomorpha</taxon>
        <taxon>Balanoidea</taxon>
        <taxon>Balanidae</taxon>
        <taxon>Amphibalaninae</taxon>
        <taxon>Amphibalanus</taxon>
    </lineage>
</organism>
<comment type="caution">
    <text evidence="2">The sequence shown here is derived from an EMBL/GenBank/DDBJ whole genome shotgun (WGS) entry which is preliminary data.</text>
</comment>
<protein>
    <submittedName>
        <fullName evidence="2">Uncharacterized protein</fullName>
    </submittedName>
</protein>
<dbReference type="EMBL" id="VIIS01001165">
    <property type="protein sequence ID" value="KAF0301445.1"/>
    <property type="molecule type" value="Genomic_DNA"/>
</dbReference>
<keyword evidence="1" id="KW-0812">Transmembrane</keyword>
<sequence length="208" mass="23983">MASNVHYVLCVYGCVLLLLRQAIIMDFLTVQDPYLGTDTLLKLLKEFVESFIHGLLLMGLLRDRRWRFMVTLWLYVALWLELIHIVAGIVMELLSKDVLETQAVAVAMIGSLWLLVYSYVHWDQEDRDRTRRGRGSARGGRAQLNGQTEPTPELYLLVPSHTDPPLRYAPFWETDLVTWRWIARFGNAFVNLISPQDPEAVAEDRPRG</sequence>
<evidence type="ECO:0000313" key="2">
    <source>
        <dbReference type="EMBL" id="KAF0301445.1"/>
    </source>
</evidence>
<keyword evidence="3" id="KW-1185">Reference proteome</keyword>
<dbReference type="Proteomes" id="UP000440578">
    <property type="component" value="Unassembled WGS sequence"/>
</dbReference>
<evidence type="ECO:0000313" key="3">
    <source>
        <dbReference type="Proteomes" id="UP000440578"/>
    </source>
</evidence>
<reference evidence="2 3" key="1">
    <citation type="submission" date="2019-07" db="EMBL/GenBank/DDBJ databases">
        <title>Draft genome assembly of a fouling barnacle, Amphibalanus amphitrite (Darwin, 1854): The first reference genome for Thecostraca.</title>
        <authorList>
            <person name="Kim W."/>
        </authorList>
    </citation>
    <scope>NUCLEOTIDE SEQUENCE [LARGE SCALE GENOMIC DNA]</scope>
    <source>
        <strain evidence="2">SNU_AA5</strain>
        <tissue evidence="2">Soma without cirri and trophi</tissue>
    </source>
</reference>
<feature type="transmembrane region" description="Helical" evidence="1">
    <location>
        <begin position="7"/>
        <end position="28"/>
    </location>
</feature>
<feature type="transmembrane region" description="Helical" evidence="1">
    <location>
        <begin position="72"/>
        <end position="91"/>
    </location>
</feature>
<keyword evidence="1" id="KW-1133">Transmembrane helix</keyword>